<dbReference type="InterPro" id="IPR011576">
    <property type="entry name" value="Pyridox_Oxase_N"/>
</dbReference>
<evidence type="ECO:0000256" key="1">
    <source>
        <dbReference type="ARBA" id="ARBA00023002"/>
    </source>
</evidence>
<dbReference type="GO" id="GO:0016627">
    <property type="term" value="F:oxidoreductase activity, acting on the CH-CH group of donors"/>
    <property type="evidence" value="ECO:0007669"/>
    <property type="project" value="TreeGrafter"/>
</dbReference>
<sequence>MDPASCRHLFADARRAVLATTGAGGEPHLVPVTFALLDDDVVVHAVDHKPKRTTDLRRLRNIADNPQVAFLVDRYDDDWSALWWVRADADAVVVAGGPQHEAAVAALVGRYPQYRALPPTGPVVWASVRRWSGWSGSG</sequence>
<dbReference type="GO" id="GO:0005829">
    <property type="term" value="C:cytosol"/>
    <property type="evidence" value="ECO:0007669"/>
    <property type="project" value="TreeGrafter"/>
</dbReference>
<evidence type="ECO:0000313" key="3">
    <source>
        <dbReference type="EMBL" id="GIG21276.1"/>
    </source>
</evidence>
<keyword evidence="4" id="KW-1185">Reference proteome</keyword>
<organism evidence="3 4">
    <name type="scientific">Cellulomonas chitinilytica</name>
    <dbReference type="NCBI Taxonomy" id="398759"/>
    <lineage>
        <taxon>Bacteria</taxon>
        <taxon>Bacillati</taxon>
        <taxon>Actinomycetota</taxon>
        <taxon>Actinomycetes</taxon>
        <taxon>Micrococcales</taxon>
        <taxon>Cellulomonadaceae</taxon>
        <taxon>Cellulomonas</taxon>
    </lineage>
</organism>
<dbReference type="Pfam" id="PF01243">
    <property type="entry name" value="PNPOx_N"/>
    <property type="match status" value="1"/>
</dbReference>
<dbReference type="AlphaFoldDB" id="A0A919U1D3"/>
<name>A0A919U1D3_9CELL</name>
<evidence type="ECO:0000313" key="4">
    <source>
        <dbReference type="Proteomes" id="UP000632740"/>
    </source>
</evidence>
<dbReference type="InterPro" id="IPR052019">
    <property type="entry name" value="F420H2_bilvrd_red/Heme_oxyg"/>
</dbReference>
<dbReference type="EMBL" id="BONK01000006">
    <property type="protein sequence ID" value="GIG21276.1"/>
    <property type="molecule type" value="Genomic_DNA"/>
</dbReference>
<dbReference type="InterPro" id="IPR019967">
    <property type="entry name" value="F420-dep_enz_PPOX_Rv0121"/>
</dbReference>
<dbReference type="RefSeq" id="WP_203752554.1">
    <property type="nucleotide sequence ID" value="NZ_BONK01000006.1"/>
</dbReference>
<comment type="caution">
    <text evidence="3">The sequence shown here is derived from an EMBL/GenBank/DDBJ whole genome shotgun (WGS) entry which is preliminary data.</text>
</comment>
<dbReference type="InterPro" id="IPR012349">
    <property type="entry name" value="Split_barrel_FMN-bd"/>
</dbReference>
<dbReference type="Proteomes" id="UP000632740">
    <property type="component" value="Unassembled WGS sequence"/>
</dbReference>
<protein>
    <submittedName>
        <fullName evidence="3">PPOX class F420-dependent oxidoreductase</fullName>
    </submittedName>
</protein>
<keyword evidence="1" id="KW-0560">Oxidoreductase</keyword>
<feature type="domain" description="Pyridoxamine 5'-phosphate oxidase N-terminal" evidence="2">
    <location>
        <begin position="6"/>
        <end position="132"/>
    </location>
</feature>
<dbReference type="PANTHER" id="PTHR35176">
    <property type="entry name" value="HEME OXYGENASE HI_0854-RELATED"/>
    <property type="match status" value="1"/>
</dbReference>
<dbReference type="Gene3D" id="2.30.110.10">
    <property type="entry name" value="Electron Transport, Fmn-binding Protein, Chain A"/>
    <property type="match status" value="1"/>
</dbReference>
<dbReference type="GO" id="GO:0070967">
    <property type="term" value="F:coenzyme F420 binding"/>
    <property type="evidence" value="ECO:0007669"/>
    <property type="project" value="TreeGrafter"/>
</dbReference>
<accession>A0A919U1D3</accession>
<proteinExistence type="predicted"/>
<evidence type="ECO:0000259" key="2">
    <source>
        <dbReference type="Pfam" id="PF01243"/>
    </source>
</evidence>
<dbReference type="NCBIfam" id="TIGR03668">
    <property type="entry name" value="Rv0121_F420"/>
    <property type="match status" value="1"/>
</dbReference>
<dbReference type="SUPFAM" id="SSF50475">
    <property type="entry name" value="FMN-binding split barrel"/>
    <property type="match status" value="1"/>
</dbReference>
<dbReference type="PANTHER" id="PTHR35176:SF2">
    <property type="entry name" value="F420H(2)-DEPENDENT REDUCTASE RV1155"/>
    <property type="match status" value="1"/>
</dbReference>
<reference evidence="3" key="1">
    <citation type="submission" date="2021-01" db="EMBL/GenBank/DDBJ databases">
        <title>Whole genome shotgun sequence of Cellulomonas chitinilytica NBRC 110799.</title>
        <authorList>
            <person name="Komaki H."/>
            <person name="Tamura T."/>
        </authorList>
    </citation>
    <scope>NUCLEOTIDE SEQUENCE</scope>
    <source>
        <strain evidence="3">NBRC 110799</strain>
    </source>
</reference>
<gene>
    <name evidence="3" type="ORF">Cch01nite_20000</name>
</gene>